<dbReference type="InterPro" id="IPR000914">
    <property type="entry name" value="SBP_5_dom"/>
</dbReference>
<keyword evidence="3 4" id="KW-0732">Signal</keyword>
<accession>A0A3N0BTG6</accession>
<sequence>MTAHRRQKSFHLITALAVGSLMALSACSSGASAVQAGAESVSEPKPGGNLRVGIVGGSAKDTLDAHAPVTHPDQARVIQLYDTLASYDNEHKIQMALADSITPSADAATWTVHLRDGLKFSDGRPLTAEDVIFTFRRITDPASPQSGASALATLNRDALTATDPQTIVFSFNAPNSTFPDTAAQYALGIVPADYDPKKPIGAGPFMTESFTAGQQSVFVKNPHYWRAGQPLVDKVTIIDFPDDTARVNALLGGQVDAIDQLPLGQVNVVKANPAMKVLESATGSWLPFTMRVDQEPFNDPKVREAFRLIVDRQQMVDQVLGGHGTVGNDMYSPLDPCYPSDTPQRSQDIEKAKQLLAEAGKSSLTVDLVTSPVAAGLVEAAQVFAQQAKAAGVTVNVKKVDPGEFYGDQYLKWTFAQDFWFTRDYLSQASNSGFTTSPYNETHWDDQEWTSLVTEAQATTDSASRCGLIKQAQQIEFERGGNIIWGFPNSVDAYSATVQGLTPDKSGIPLTSFGFRNAWLNK</sequence>
<dbReference type="CDD" id="cd08503">
    <property type="entry name" value="PBP2_NikA_DppA_OppA_like_17"/>
    <property type="match status" value="1"/>
</dbReference>
<keyword evidence="7" id="KW-1185">Reference proteome</keyword>
<dbReference type="AlphaFoldDB" id="A0A3N0BTG6"/>
<dbReference type="Pfam" id="PF00496">
    <property type="entry name" value="SBP_bac_5"/>
    <property type="match status" value="1"/>
</dbReference>
<dbReference type="PROSITE" id="PS01040">
    <property type="entry name" value="SBP_BACTERIAL_5"/>
    <property type="match status" value="1"/>
</dbReference>
<dbReference type="InterPro" id="IPR039424">
    <property type="entry name" value="SBP_5"/>
</dbReference>
<dbReference type="PROSITE" id="PS51257">
    <property type="entry name" value="PROKAR_LIPOPROTEIN"/>
    <property type="match status" value="1"/>
</dbReference>
<dbReference type="RefSeq" id="WP_123256140.1">
    <property type="nucleotide sequence ID" value="NZ_RBED01000115.1"/>
</dbReference>
<reference evidence="6 7" key="1">
    <citation type="submission" date="2018-10" db="EMBL/GenBank/DDBJ databases">
        <title>Genome sequencing of Arthrobacter oryzae TNB02.</title>
        <authorList>
            <person name="Cho Y.-J."/>
            <person name="Cho A."/>
            <person name="Kim O.-S."/>
        </authorList>
    </citation>
    <scope>NUCLEOTIDE SEQUENCE [LARGE SCALE GENOMIC DNA]</scope>
    <source>
        <strain evidence="6 7">TNB02</strain>
    </source>
</reference>
<dbReference type="PIRSF" id="PIRSF002741">
    <property type="entry name" value="MppA"/>
    <property type="match status" value="1"/>
</dbReference>
<evidence type="ECO:0000256" key="4">
    <source>
        <dbReference type="SAM" id="SignalP"/>
    </source>
</evidence>
<comment type="similarity">
    <text evidence="2">Belongs to the bacterial solute-binding protein 5 family.</text>
</comment>
<proteinExistence type="inferred from homology"/>
<evidence type="ECO:0000256" key="3">
    <source>
        <dbReference type="ARBA" id="ARBA00022729"/>
    </source>
</evidence>
<dbReference type="InterPro" id="IPR030678">
    <property type="entry name" value="Peptide/Ni-bd"/>
</dbReference>
<dbReference type="GO" id="GO:0015833">
    <property type="term" value="P:peptide transport"/>
    <property type="evidence" value="ECO:0007669"/>
    <property type="project" value="TreeGrafter"/>
</dbReference>
<dbReference type="GO" id="GO:1904680">
    <property type="term" value="F:peptide transmembrane transporter activity"/>
    <property type="evidence" value="ECO:0007669"/>
    <property type="project" value="TreeGrafter"/>
</dbReference>
<dbReference type="OrthoDB" id="3225986at2"/>
<organism evidence="6 7">
    <name type="scientific">Arthrobacter oryzae</name>
    <dbReference type="NCBI Taxonomy" id="409290"/>
    <lineage>
        <taxon>Bacteria</taxon>
        <taxon>Bacillati</taxon>
        <taxon>Actinomycetota</taxon>
        <taxon>Actinomycetes</taxon>
        <taxon>Micrococcales</taxon>
        <taxon>Micrococcaceae</taxon>
        <taxon>Arthrobacter</taxon>
    </lineage>
</organism>
<dbReference type="Gene3D" id="3.40.190.10">
    <property type="entry name" value="Periplasmic binding protein-like II"/>
    <property type="match status" value="1"/>
</dbReference>
<comment type="caution">
    <text evidence="6">The sequence shown here is derived from an EMBL/GenBank/DDBJ whole genome shotgun (WGS) entry which is preliminary data.</text>
</comment>
<dbReference type="InterPro" id="IPR023765">
    <property type="entry name" value="SBP_5_CS"/>
</dbReference>
<name>A0A3N0BTG6_9MICC</name>
<comment type="subcellular location">
    <subcellularLocation>
        <location evidence="1">Cell membrane</location>
        <topology evidence="1">Lipid-anchor</topology>
    </subcellularLocation>
</comment>
<evidence type="ECO:0000313" key="6">
    <source>
        <dbReference type="EMBL" id="RNL51956.1"/>
    </source>
</evidence>
<dbReference type="EMBL" id="RBED01000115">
    <property type="protein sequence ID" value="RNL51956.1"/>
    <property type="molecule type" value="Genomic_DNA"/>
</dbReference>
<evidence type="ECO:0000256" key="1">
    <source>
        <dbReference type="ARBA" id="ARBA00004193"/>
    </source>
</evidence>
<dbReference type="Proteomes" id="UP000273807">
    <property type="component" value="Unassembled WGS sequence"/>
</dbReference>
<dbReference type="GO" id="GO:0042597">
    <property type="term" value="C:periplasmic space"/>
    <property type="evidence" value="ECO:0007669"/>
    <property type="project" value="UniProtKB-ARBA"/>
</dbReference>
<dbReference type="SUPFAM" id="SSF53850">
    <property type="entry name" value="Periplasmic binding protein-like II"/>
    <property type="match status" value="1"/>
</dbReference>
<dbReference type="GO" id="GO:0043190">
    <property type="term" value="C:ATP-binding cassette (ABC) transporter complex"/>
    <property type="evidence" value="ECO:0007669"/>
    <property type="project" value="InterPro"/>
</dbReference>
<feature type="chain" id="PRO_5017934394" evidence="4">
    <location>
        <begin position="34"/>
        <end position="522"/>
    </location>
</feature>
<feature type="signal peptide" evidence="4">
    <location>
        <begin position="1"/>
        <end position="33"/>
    </location>
</feature>
<feature type="domain" description="Solute-binding protein family 5" evidence="5">
    <location>
        <begin position="92"/>
        <end position="415"/>
    </location>
</feature>
<gene>
    <name evidence="6" type="ORF">D7003_14540</name>
</gene>
<evidence type="ECO:0000313" key="7">
    <source>
        <dbReference type="Proteomes" id="UP000273807"/>
    </source>
</evidence>
<protein>
    <submittedName>
        <fullName evidence="6">ABC transporter substrate-binding protein</fullName>
    </submittedName>
</protein>
<dbReference type="PANTHER" id="PTHR30290">
    <property type="entry name" value="PERIPLASMIC BINDING COMPONENT OF ABC TRANSPORTER"/>
    <property type="match status" value="1"/>
</dbReference>
<evidence type="ECO:0000259" key="5">
    <source>
        <dbReference type="Pfam" id="PF00496"/>
    </source>
</evidence>
<dbReference type="Gene3D" id="3.90.76.10">
    <property type="entry name" value="Dipeptide-binding Protein, Domain 1"/>
    <property type="match status" value="1"/>
</dbReference>
<evidence type="ECO:0000256" key="2">
    <source>
        <dbReference type="ARBA" id="ARBA00005695"/>
    </source>
</evidence>
<dbReference type="Gene3D" id="3.10.105.10">
    <property type="entry name" value="Dipeptide-binding Protein, Domain 3"/>
    <property type="match status" value="1"/>
</dbReference>